<dbReference type="PANTHER" id="PTHR34580:SF1">
    <property type="entry name" value="PROTEIN PAFC"/>
    <property type="match status" value="1"/>
</dbReference>
<organism evidence="4 5">
    <name type="scientific">Paenibacillus alvei</name>
    <name type="common">Bacillus alvei</name>
    <dbReference type="NCBI Taxonomy" id="44250"/>
    <lineage>
        <taxon>Bacteria</taxon>
        <taxon>Bacillati</taxon>
        <taxon>Bacillota</taxon>
        <taxon>Bacilli</taxon>
        <taxon>Bacillales</taxon>
        <taxon>Paenibacillaceae</taxon>
        <taxon>Paenibacillus</taxon>
    </lineage>
</organism>
<dbReference type="InterPro" id="IPR036390">
    <property type="entry name" value="WH_DNA-bd_sf"/>
</dbReference>
<dbReference type="PROSITE" id="PS52050">
    <property type="entry name" value="WYL"/>
    <property type="match status" value="1"/>
</dbReference>
<keyword evidence="2" id="KW-0804">Transcription</keyword>
<dbReference type="AlphaFoldDB" id="A0A383R8Q0"/>
<dbReference type="InterPro" id="IPR036388">
    <property type="entry name" value="WH-like_DNA-bd_sf"/>
</dbReference>
<dbReference type="GO" id="GO:0003700">
    <property type="term" value="F:DNA-binding transcription factor activity"/>
    <property type="evidence" value="ECO:0007669"/>
    <property type="project" value="InterPro"/>
</dbReference>
<gene>
    <name evidence="4" type="ORF">PBLR_11128</name>
</gene>
<dbReference type="PIRSF" id="PIRSF016838">
    <property type="entry name" value="PafC"/>
    <property type="match status" value="1"/>
</dbReference>
<dbReference type="PROSITE" id="PS51000">
    <property type="entry name" value="HTH_DEOR_2"/>
    <property type="match status" value="1"/>
</dbReference>
<keyword evidence="1" id="KW-0805">Transcription regulation</keyword>
<dbReference type="InterPro" id="IPR028349">
    <property type="entry name" value="PafC-like"/>
</dbReference>
<dbReference type="Pfam" id="PF25583">
    <property type="entry name" value="WCX"/>
    <property type="match status" value="1"/>
</dbReference>
<proteinExistence type="predicted"/>
<dbReference type="Gene3D" id="1.10.10.10">
    <property type="entry name" value="Winged helix-like DNA-binding domain superfamily/Winged helix DNA-binding domain"/>
    <property type="match status" value="1"/>
</dbReference>
<evidence type="ECO:0000256" key="1">
    <source>
        <dbReference type="ARBA" id="ARBA00023015"/>
    </source>
</evidence>
<dbReference type="PANTHER" id="PTHR34580">
    <property type="match status" value="1"/>
</dbReference>
<reference evidence="5" key="1">
    <citation type="submission" date="2018-08" db="EMBL/GenBank/DDBJ databases">
        <authorList>
            <person name="Chevrot R."/>
        </authorList>
    </citation>
    <scope>NUCLEOTIDE SEQUENCE [LARGE SCALE GENOMIC DNA]</scope>
</reference>
<dbReference type="RefSeq" id="WP_138184974.1">
    <property type="nucleotide sequence ID" value="NZ_LS992241.1"/>
</dbReference>
<dbReference type="Proteomes" id="UP000304148">
    <property type="component" value="Chromosome"/>
</dbReference>
<evidence type="ECO:0000256" key="2">
    <source>
        <dbReference type="ARBA" id="ARBA00023163"/>
    </source>
</evidence>
<dbReference type="InterPro" id="IPR057727">
    <property type="entry name" value="WCX_dom"/>
</dbReference>
<dbReference type="SUPFAM" id="SSF46785">
    <property type="entry name" value="Winged helix' DNA-binding domain"/>
    <property type="match status" value="1"/>
</dbReference>
<dbReference type="InterPro" id="IPR051534">
    <property type="entry name" value="CBASS_pafABC_assoc_protein"/>
</dbReference>
<dbReference type="Pfam" id="PF08279">
    <property type="entry name" value="HTH_11"/>
    <property type="match status" value="1"/>
</dbReference>
<dbReference type="EMBL" id="LS992241">
    <property type="protein sequence ID" value="SYX82706.1"/>
    <property type="molecule type" value="Genomic_DNA"/>
</dbReference>
<dbReference type="Pfam" id="PF13280">
    <property type="entry name" value="WYL"/>
    <property type="match status" value="1"/>
</dbReference>
<sequence length="312" mass="35768">MNKTDRMMAIVLELQRRGTLRAEDLASVFETSVRTIYRDIQALCEAGVAIIGAPGQGYSLMDGYFLPPVHFTAEEAEAILLGVDYMEQQFGRTHEDTIQAVRRKLESVMPQSVRRDTERMRSSLKLIAHSAHAEGLALLRRAVMEERSVRFRYVKPVQGDDGRREHVRKVDPYGIVHIKGTWSMVAYCHLRQAIRHFRLSRIQDLELLDESFTRPPDFSLQSYQPTDDRQLLVRVLLHAAAAERVKEQGYFFIDTMEEHPEGALVTLRVRQPEDVLGWILGWGSAAVVLEPESLTALVRLEAEKILQQLKRY</sequence>
<evidence type="ECO:0000259" key="3">
    <source>
        <dbReference type="PROSITE" id="PS51000"/>
    </source>
</evidence>
<dbReference type="InterPro" id="IPR001034">
    <property type="entry name" value="DeoR_HTH"/>
</dbReference>
<protein>
    <submittedName>
        <fullName evidence="4">Transcriptional regulator</fullName>
    </submittedName>
</protein>
<evidence type="ECO:0000313" key="4">
    <source>
        <dbReference type="EMBL" id="SYX82706.1"/>
    </source>
</evidence>
<name>A0A383R8Q0_PAEAL</name>
<feature type="domain" description="HTH deoR-type" evidence="3">
    <location>
        <begin position="3"/>
        <end position="58"/>
    </location>
</feature>
<dbReference type="InterPro" id="IPR026881">
    <property type="entry name" value="WYL_dom"/>
</dbReference>
<evidence type="ECO:0000313" key="5">
    <source>
        <dbReference type="Proteomes" id="UP000304148"/>
    </source>
</evidence>
<accession>A0A383R8Q0</accession>
<dbReference type="InterPro" id="IPR013196">
    <property type="entry name" value="HTH_11"/>
</dbReference>